<gene>
    <name evidence="6" type="primary">Orct2</name>
    <name evidence="6" type="ORF">EVAR_62595_1</name>
</gene>
<dbReference type="SUPFAM" id="SSF103473">
    <property type="entry name" value="MFS general substrate transporter"/>
    <property type="match status" value="1"/>
</dbReference>
<dbReference type="InterPro" id="IPR036259">
    <property type="entry name" value="MFS_trans_sf"/>
</dbReference>
<evidence type="ECO:0000256" key="1">
    <source>
        <dbReference type="ARBA" id="ARBA00004141"/>
    </source>
</evidence>
<dbReference type="PANTHER" id="PTHR24064">
    <property type="entry name" value="SOLUTE CARRIER FAMILY 22 MEMBER"/>
    <property type="match status" value="1"/>
</dbReference>
<organism evidence="6 7">
    <name type="scientific">Eumeta variegata</name>
    <name type="common">Bagworm moth</name>
    <name type="synonym">Eumeta japonica</name>
    <dbReference type="NCBI Taxonomy" id="151549"/>
    <lineage>
        <taxon>Eukaryota</taxon>
        <taxon>Metazoa</taxon>
        <taxon>Ecdysozoa</taxon>
        <taxon>Arthropoda</taxon>
        <taxon>Hexapoda</taxon>
        <taxon>Insecta</taxon>
        <taxon>Pterygota</taxon>
        <taxon>Neoptera</taxon>
        <taxon>Endopterygota</taxon>
        <taxon>Lepidoptera</taxon>
        <taxon>Glossata</taxon>
        <taxon>Ditrysia</taxon>
        <taxon>Tineoidea</taxon>
        <taxon>Psychidae</taxon>
        <taxon>Oiketicinae</taxon>
        <taxon>Eumeta</taxon>
    </lineage>
</organism>
<sequence length="468" mass="53657">MLVSEKTKVLNEDCDSTVDFTSSVIGDFGKWQLRMSVMMSLLRFPVAWFLLEIIFLAPPQRFWCQKPESFEVYSDAEWREICCPVKPCHYYLNENILFDNNTLFILQKRNNPCVIYDPDVLKNDPDFDRRFMPVVDCPKFVYDKQVFNSTITSEWDLVCSRFWLVHLSQCSMMCGVLLGGVVFGGMADKHGRKNLLMICIAIQAVTSFVLAAVFAFWQFLLVRFILALASGGIDIQQQLEKDVLDIALCRAQGYDKPRQCQVSMEGCNEKSENVTCFGTVEKLYSFFSSSTQKWQLLKEKTGKKLKRLSDIRWSAHYKSVTVVKENIETIVSSLEHFQDPTKANLRVDTKSGANLLLPAVCDFTFLTYIQFWFSILKEVNLVQQYLQSPKMTLDTGIIKLNTLNEYLVTERTTIVDNVVTFGIKKSNDMDINVEKQGRRKVKRTMPDESAHDAGLSIKKNNVGQCMNA</sequence>
<dbReference type="OrthoDB" id="7442891at2759"/>
<comment type="subcellular location">
    <subcellularLocation>
        <location evidence="1">Membrane</location>
        <topology evidence="1">Multi-pass membrane protein</topology>
    </subcellularLocation>
</comment>
<keyword evidence="2 5" id="KW-0812">Transmembrane</keyword>
<dbReference type="STRING" id="151549.A0A4C1ZPV9"/>
<comment type="caution">
    <text evidence="6">The sequence shown here is derived from an EMBL/GenBank/DDBJ whole genome shotgun (WGS) entry which is preliminary data.</text>
</comment>
<dbReference type="InterPro" id="IPR005828">
    <property type="entry name" value="MFS_sugar_transport-like"/>
</dbReference>
<dbReference type="AlphaFoldDB" id="A0A4C1ZPV9"/>
<protein>
    <submittedName>
        <fullName evidence="6">Organic cation transporter-like protein</fullName>
    </submittedName>
</protein>
<feature type="transmembrane region" description="Helical" evidence="5">
    <location>
        <begin position="195"/>
        <end position="220"/>
    </location>
</feature>
<dbReference type="SUPFAM" id="SSF53098">
    <property type="entry name" value="Ribonuclease H-like"/>
    <property type="match status" value="1"/>
</dbReference>
<evidence type="ECO:0000256" key="4">
    <source>
        <dbReference type="ARBA" id="ARBA00023136"/>
    </source>
</evidence>
<accession>A0A4C1ZPV9</accession>
<evidence type="ECO:0000256" key="3">
    <source>
        <dbReference type="ARBA" id="ARBA00022989"/>
    </source>
</evidence>
<evidence type="ECO:0000313" key="7">
    <source>
        <dbReference type="Proteomes" id="UP000299102"/>
    </source>
</evidence>
<dbReference type="EMBL" id="BGZK01001976">
    <property type="protein sequence ID" value="GBP89114.1"/>
    <property type="molecule type" value="Genomic_DNA"/>
</dbReference>
<evidence type="ECO:0000256" key="2">
    <source>
        <dbReference type="ARBA" id="ARBA00022692"/>
    </source>
</evidence>
<keyword evidence="4 5" id="KW-0472">Membrane</keyword>
<dbReference type="Proteomes" id="UP000299102">
    <property type="component" value="Unassembled WGS sequence"/>
</dbReference>
<proteinExistence type="predicted"/>
<keyword evidence="3 5" id="KW-1133">Transmembrane helix</keyword>
<dbReference type="Gene3D" id="1.20.1250.20">
    <property type="entry name" value="MFS general substrate transporter like domains"/>
    <property type="match status" value="1"/>
</dbReference>
<dbReference type="Pfam" id="PF00083">
    <property type="entry name" value="Sugar_tr"/>
    <property type="match status" value="1"/>
</dbReference>
<reference evidence="6 7" key="1">
    <citation type="journal article" date="2019" name="Commun. Biol.">
        <title>The bagworm genome reveals a unique fibroin gene that provides high tensile strength.</title>
        <authorList>
            <person name="Kono N."/>
            <person name="Nakamura H."/>
            <person name="Ohtoshi R."/>
            <person name="Tomita M."/>
            <person name="Numata K."/>
            <person name="Arakawa K."/>
        </authorList>
    </citation>
    <scope>NUCLEOTIDE SEQUENCE [LARGE SCALE GENOMIC DNA]</scope>
</reference>
<dbReference type="GO" id="GO:0022857">
    <property type="term" value="F:transmembrane transporter activity"/>
    <property type="evidence" value="ECO:0007669"/>
    <property type="project" value="InterPro"/>
</dbReference>
<name>A0A4C1ZPV9_EUMVA</name>
<feature type="transmembrane region" description="Helical" evidence="5">
    <location>
        <begin position="40"/>
        <end position="57"/>
    </location>
</feature>
<evidence type="ECO:0000313" key="6">
    <source>
        <dbReference type="EMBL" id="GBP89114.1"/>
    </source>
</evidence>
<dbReference type="GO" id="GO:0016020">
    <property type="term" value="C:membrane"/>
    <property type="evidence" value="ECO:0007669"/>
    <property type="project" value="UniProtKB-SubCell"/>
</dbReference>
<feature type="transmembrane region" description="Helical" evidence="5">
    <location>
        <begin position="163"/>
        <end position="183"/>
    </location>
</feature>
<evidence type="ECO:0000256" key="5">
    <source>
        <dbReference type="SAM" id="Phobius"/>
    </source>
</evidence>
<dbReference type="InterPro" id="IPR012337">
    <property type="entry name" value="RNaseH-like_sf"/>
</dbReference>
<keyword evidence="7" id="KW-1185">Reference proteome</keyword>